<dbReference type="AlphaFoldDB" id="A0AAD5DPF0"/>
<dbReference type="PROSITE" id="PS01360">
    <property type="entry name" value="ZF_MYND_1"/>
    <property type="match status" value="1"/>
</dbReference>
<proteinExistence type="predicted"/>
<evidence type="ECO:0000256" key="4">
    <source>
        <dbReference type="PROSITE-ProRule" id="PRU00134"/>
    </source>
</evidence>
<feature type="domain" description="MYND-type" evidence="5">
    <location>
        <begin position="334"/>
        <end position="374"/>
    </location>
</feature>
<evidence type="ECO:0000259" key="5">
    <source>
        <dbReference type="PROSITE" id="PS50865"/>
    </source>
</evidence>
<evidence type="ECO:0000256" key="2">
    <source>
        <dbReference type="ARBA" id="ARBA00022771"/>
    </source>
</evidence>
<dbReference type="GO" id="GO:0008270">
    <property type="term" value="F:zinc ion binding"/>
    <property type="evidence" value="ECO:0007669"/>
    <property type="project" value="UniProtKB-KW"/>
</dbReference>
<gene>
    <name evidence="6" type="ORF">COHA_006213</name>
</gene>
<sequence>MDNAQAFERVNRALQRLPADQHTEEMRRLQQYEQELGITAALARGAAAAGRLPPEVAFKLHVAYLRAVEHATLSIGAFQASQEINAVLIADLAPIPVAHNGTLELRADGSQAEQAQRALAAVIAGLLLNSVHPDAIAQRAPQPALAGLPQLRHRSDVSLAALHHSRLVACVAQRRLKLEEEDNTSPAWQAELKHCLLEAQLLLELAPDEPHHYLAASHFLEHAEFLDREGRAAALRLTLRGAKVAKQCKGEWPDWVRSVVVWCLMHPSDVANPVPLSCWLQGRTAEWMPLRRLLQVQQRRKLAAAILAEYRSTGRLCEGDFSRSPAIDEGRLLCAQCSTPAMHLKRCAACKQVSYCSRECQVKHWKEGGHKDACTGLAAAAAQRRGS</sequence>
<dbReference type="EMBL" id="JADXDR010000085">
    <property type="protein sequence ID" value="KAI7840083.1"/>
    <property type="molecule type" value="Genomic_DNA"/>
</dbReference>
<protein>
    <recommendedName>
        <fullName evidence="5">MYND-type domain-containing protein</fullName>
    </recommendedName>
</protein>
<dbReference type="Pfam" id="PF01753">
    <property type="entry name" value="zf-MYND"/>
    <property type="match status" value="1"/>
</dbReference>
<dbReference type="Proteomes" id="UP001205105">
    <property type="component" value="Unassembled WGS sequence"/>
</dbReference>
<keyword evidence="2 4" id="KW-0863">Zinc-finger</keyword>
<evidence type="ECO:0000256" key="1">
    <source>
        <dbReference type="ARBA" id="ARBA00022723"/>
    </source>
</evidence>
<name>A0AAD5DPF0_9CHLO</name>
<dbReference type="PROSITE" id="PS50865">
    <property type="entry name" value="ZF_MYND_2"/>
    <property type="match status" value="1"/>
</dbReference>
<keyword evidence="3" id="KW-0862">Zinc</keyword>
<dbReference type="SUPFAM" id="SSF144232">
    <property type="entry name" value="HIT/MYND zinc finger-like"/>
    <property type="match status" value="1"/>
</dbReference>
<dbReference type="Gene3D" id="6.10.140.2220">
    <property type="match status" value="1"/>
</dbReference>
<organism evidence="6 7">
    <name type="scientific">Chlorella ohadii</name>
    <dbReference type="NCBI Taxonomy" id="2649997"/>
    <lineage>
        <taxon>Eukaryota</taxon>
        <taxon>Viridiplantae</taxon>
        <taxon>Chlorophyta</taxon>
        <taxon>core chlorophytes</taxon>
        <taxon>Trebouxiophyceae</taxon>
        <taxon>Chlorellales</taxon>
        <taxon>Chlorellaceae</taxon>
        <taxon>Chlorella clade</taxon>
        <taxon>Chlorella</taxon>
    </lineage>
</organism>
<reference evidence="6" key="1">
    <citation type="submission" date="2020-11" db="EMBL/GenBank/DDBJ databases">
        <title>Chlorella ohadii genome sequencing and assembly.</title>
        <authorList>
            <person name="Murik O."/>
            <person name="Treves H."/>
            <person name="Kedem I."/>
            <person name="Shotland Y."/>
            <person name="Kaplan A."/>
        </authorList>
    </citation>
    <scope>NUCLEOTIDE SEQUENCE</scope>
    <source>
        <strain evidence="6">1</strain>
    </source>
</reference>
<evidence type="ECO:0000256" key="3">
    <source>
        <dbReference type="ARBA" id="ARBA00022833"/>
    </source>
</evidence>
<dbReference type="InterPro" id="IPR002893">
    <property type="entry name" value="Znf_MYND"/>
</dbReference>
<evidence type="ECO:0000313" key="7">
    <source>
        <dbReference type="Proteomes" id="UP001205105"/>
    </source>
</evidence>
<evidence type="ECO:0000313" key="6">
    <source>
        <dbReference type="EMBL" id="KAI7840083.1"/>
    </source>
</evidence>
<keyword evidence="1" id="KW-0479">Metal-binding</keyword>
<comment type="caution">
    <text evidence="6">The sequence shown here is derived from an EMBL/GenBank/DDBJ whole genome shotgun (WGS) entry which is preliminary data.</text>
</comment>
<keyword evidence="7" id="KW-1185">Reference proteome</keyword>
<accession>A0AAD5DPF0</accession>